<dbReference type="PANTHER" id="PTHR37817:SF1">
    <property type="entry name" value="N-ACETYLTRANSFERASE EIS"/>
    <property type="match status" value="1"/>
</dbReference>
<dbReference type="GO" id="GO:0034069">
    <property type="term" value="F:aminoglycoside N-acetyltransferase activity"/>
    <property type="evidence" value="ECO:0007669"/>
    <property type="project" value="TreeGrafter"/>
</dbReference>
<dbReference type="PANTHER" id="PTHR37817">
    <property type="entry name" value="N-ACETYLTRANSFERASE EIS"/>
    <property type="match status" value="1"/>
</dbReference>
<gene>
    <name evidence="6" type="ORF">CLV46_1855</name>
</gene>
<keyword evidence="7" id="KW-1185">Reference proteome</keyword>
<dbReference type="OrthoDB" id="8399956at2"/>
<dbReference type="Pfam" id="PF13527">
    <property type="entry name" value="Acetyltransf_9"/>
    <property type="match status" value="1"/>
</dbReference>
<feature type="binding site" evidence="4">
    <location>
        <begin position="110"/>
        <end position="112"/>
    </location>
    <ligand>
        <name>acetyl-CoA</name>
        <dbReference type="ChEBI" id="CHEBI:57288"/>
    </ligand>
</feature>
<protein>
    <submittedName>
        <fullName evidence="6">Putative acetyltransferase</fullName>
    </submittedName>
</protein>
<dbReference type="Gene3D" id="3.30.1050.10">
    <property type="entry name" value="SCP2 sterol-binding domain"/>
    <property type="match status" value="1"/>
</dbReference>
<dbReference type="InterPro" id="IPR000182">
    <property type="entry name" value="GNAT_dom"/>
</dbReference>
<reference evidence="6 7" key="1">
    <citation type="submission" date="2017-11" db="EMBL/GenBank/DDBJ databases">
        <title>Genomic Encyclopedia of Archaeal and Bacterial Type Strains, Phase II (KMG-II): From Individual Species to Whole Genera.</title>
        <authorList>
            <person name="Goeker M."/>
        </authorList>
    </citation>
    <scope>NUCLEOTIDE SEQUENCE [LARGE SCALE GENOMIC DNA]</scope>
    <source>
        <strain evidence="6 7">DSM 27393</strain>
    </source>
</reference>
<feature type="binding site" evidence="4">
    <location>
        <begin position="118"/>
        <end position="123"/>
    </location>
    <ligand>
        <name>acetyl-CoA</name>
        <dbReference type="ChEBI" id="CHEBI:57288"/>
    </ligand>
</feature>
<evidence type="ECO:0000313" key="7">
    <source>
        <dbReference type="Proteomes" id="UP000228758"/>
    </source>
</evidence>
<dbReference type="InterPro" id="IPR051554">
    <property type="entry name" value="Acetyltransferase_Eis"/>
</dbReference>
<accession>A0A2M9CK79</accession>
<dbReference type="RefSeq" id="WP_157802280.1">
    <property type="nucleotide sequence ID" value="NZ_PGFF01000001.1"/>
</dbReference>
<organism evidence="6 7">
    <name type="scientific">Diaminobutyricimonas aerilata</name>
    <dbReference type="NCBI Taxonomy" id="1162967"/>
    <lineage>
        <taxon>Bacteria</taxon>
        <taxon>Bacillati</taxon>
        <taxon>Actinomycetota</taxon>
        <taxon>Actinomycetes</taxon>
        <taxon>Micrococcales</taxon>
        <taxon>Microbacteriaceae</taxon>
        <taxon>Diaminobutyricimonas</taxon>
    </lineage>
</organism>
<dbReference type="Proteomes" id="UP000228758">
    <property type="component" value="Unassembled WGS sequence"/>
</dbReference>
<feature type="binding site" evidence="4">
    <location>
        <begin position="146"/>
        <end position="147"/>
    </location>
    <ligand>
        <name>acetyl-CoA</name>
        <dbReference type="ChEBI" id="CHEBI:57288"/>
    </ligand>
</feature>
<evidence type="ECO:0000259" key="5">
    <source>
        <dbReference type="PROSITE" id="PS51186"/>
    </source>
</evidence>
<dbReference type="SUPFAM" id="SSF55718">
    <property type="entry name" value="SCP-like"/>
    <property type="match status" value="1"/>
</dbReference>
<dbReference type="InterPro" id="IPR025559">
    <property type="entry name" value="Eis_dom"/>
</dbReference>
<dbReference type="InterPro" id="IPR022902">
    <property type="entry name" value="NAcTrfase_Eis"/>
</dbReference>
<dbReference type="InterPro" id="IPR041380">
    <property type="entry name" value="Acetyltransf_17"/>
</dbReference>
<dbReference type="InterPro" id="IPR016181">
    <property type="entry name" value="Acyl_CoA_acyltransferase"/>
</dbReference>
<dbReference type="SUPFAM" id="SSF55729">
    <property type="entry name" value="Acyl-CoA N-acyltransferases (Nat)"/>
    <property type="match status" value="1"/>
</dbReference>
<dbReference type="EMBL" id="PGFF01000001">
    <property type="protein sequence ID" value="PJJ72288.1"/>
    <property type="molecule type" value="Genomic_DNA"/>
</dbReference>
<feature type="active site" description="Proton acceptor; via carboxylate" evidence="4">
    <location>
        <position position="438"/>
    </location>
</feature>
<name>A0A2M9CK79_9MICO</name>
<evidence type="ECO:0000313" key="6">
    <source>
        <dbReference type="EMBL" id="PJJ72288.1"/>
    </source>
</evidence>
<evidence type="ECO:0000256" key="3">
    <source>
        <dbReference type="ARBA" id="ARBA00023315"/>
    </source>
</evidence>
<dbReference type="CDD" id="cd04301">
    <property type="entry name" value="NAT_SF"/>
    <property type="match status" value="1"/>
</dbReference>
<sequence length="438" mass="48127">MSDAHLHLPADPTSRERLAAFGLRYEVVASSDRDAYTGWFRADARGFHDAEPAAEVLAQELEGLAFRRTVGIFDDTIVDRGAPVATVSSWPMQLTVPGRRDVTAWAISSVTVSATHRRRGIARNMLEGELRTARELGIPLAMLTVSEATIYGRYGFGPANRQSPYEVDTKRVRWTGPVPEGRVHYVNRDDFVENGPAVAERQRLDVPGEVERWPMWWRRRAGLIEPDSEQSRRIRVARYDDASGTPQGFAVFHLADMDGFRGTVVVDHLLSATRDAEAALWRFLLEQDLVVKATADLRSPADPLPWYVDDVRGVRKTDERDHLWLRVLDPVASLEARTYAAAGRVALRVADALGFADGTVLLETDDRGAASASRVAEPPTGVPTLDVPIASLGSLLLGGVTAETLLRVGRVQEATPGAAVATDAVFRSPVVPFTSIWF</sequence>
<evidence type="ECO:0000256" key="2">
    <source>
        <dbReference type="ARBA" id="ARBA00022679"/>
    </source>
</evidence>
<dbReference type="AlphaFoldDB" id="A0A2M9CK79"/>
<comment type="subunit">
    <text evidence="4">Homohexamer; trimer of dimers.</text>
</comment>
<proteinExistence type="inferred from homology"/>
<dbReference type="HAMAP" id="MF_01812">
    <property type="entry name" value="Eis"/>
    <property type="match status" value="1"/>
</dbReference>
<evidence type="ECO:0000256" key="4">
    <source>
        <dbReference type="HAMAP-Rule" id="MF_01812"/>
    </source>
</evidence>
<comment type="similarity">
    <text evidence="1 4">Belongs to the acetyltransferase Eis family.</text>
</comment>
<dbReference type="PROSITE" id="PS51186">
    <property type="entry name" value="GNAT"/>
    <property type="match status" value="1"/>
</dbReference>
<feature type="domain" description="N-acetyltransferase" evidence="5">
    <location>
        <begin position="23"/>
        <end position="179"/>
    </location>
</feature>
<dbReference type="Pfam" id="PF17668">
    <property type="entry name" value="Acetyltransf_17"/>
    <property type="match status" value="1"/>
</dbReference>
<dbReference type="Pfam" id="PF13530">
    <property type="entry name" value="SCP2_2"/>
    <property type="match status" value="1"/>
</dbReference>
<dbReference type="InterPro" id="IPR036527">
    <property type="entry name" value="SCP2_sterol-bd_dom_sf"/>
</dbReference>
<dbReference type="GO" id="GO:0030649">
    <property type="term" value="P:aminoglycoside antibiotic catabolic process"/>
    <property type="evidence" value="ECO:0007669"/>
    <property type="project" value="TreeGrafter"/>
</dbReference>
<keyword evidence="2 4" id="KW-0808">Transferase</keyword>
<feature type="active site" description="Proton donor" evidence="4">
    <location>
        <position position="151"/>
    </location>
</feature>
<comment type="caution">
    <text evidence="6">The sequence shown here is derived from an EMBL/GenBank/DDBJ whole genome shotgun (WGS) entry which is preliminary data.</text>
</comment>
<evidence type="ECO:0000256" key="1">
    <source>
        <dbReference type="ARBA" id="ARBA00009213"/>
    </source>
</evidence>
<keyword evidence="3 4" id="KW-0012">Acyltransferase</keyword>
<dbReference type="Gene3D" id="3.40.630.30">
    <property type="match status" value="2"/>
</dbReference>